<evidence type="ECO:0000313" key="1">
    <source>
        <dbReference type="EMBL" id="AUX46689.1"/>
    </source>
</evidence>
<dbReference type="Proteomes" id="UP000238348">
    <property type="component" value="Chromosome"/>
</dbReference>
<sequence>MRYDRTVLAYHGCDADVADQLLAGTSFRPSENAYDWLGKGIYFWEYGHDRALRFARFQQERGKVKNPTVIGAVLQLGRCFDLMDTRFTLELAVAFNALKQSWDSSTPWPVNRGKTPDEELRFLDCAVLNFYLEQFEATAPFQTVRGAFVEGDVAFSGSRIQRETHIQIAVRDPGCILGVFRPMMDR</sequence>
<accession>A0A2L0F5H3</accession>
<dbReference type="AlphaFoldDB" id="A0A2L0F5H3"/>
<name>A0A2L0F5H3_SORCE</name>
<evidence type="ECO:0000313" key="2">
    <source>
        <dbReference type="Proteomes" id="UP000238348"/>
    </source>
</evidence>
<dbReference type="SUPFAM" id="SSF56399">
    <property type="entry name" value="ADP-ribosylation"/>
    <property type="match status" value="1"/>
</dbReference>
<organism evidence="1 2">
    <name type="scientific">Sorangium cellulosum</name>
    <name type="common">Polyangium cellulosum</name>
    <dbReference type="NCBI Taxonomy" id="56"/>
    <lineage>
        <taxon>Bacteria</taxon>
        <taxon>Pseudomonadati</taxon>
        <taxon>Myxococcota</taxon>
        <taxon>Polyangia</taxon>
        <taxon>Polyangiales</taxon>
        <taxon>Polyangiaceae</taxon>
        <taxon>Sorangium</taxon>
    </lineage>
</organism>
<dbReference type="EMBL" id="CP012673">
    <property type="protein sequence ID" value="AUX46689.1"/>
    <property type="molecule type" value="Genomic_DNA"/>
</dbReference>
<proteinExistence type="predicted"/>
<protein>
    <submittedName>
        <fullName evidence="1">Uncharacterized protein</fullName>
    </submittedName>
</protein>
<dbReference type="RefSeq" id="WP_104984839.1">
    <property type="nucleotide sequence ID" value="NZ_CP012673.1"/>
</dbReference>
<dbReference type="OrthoDB" id="9800843at2"/>
<reference evidence="1 2" key="1">
    <citation type="submission" date="2015-09" db="EMBL/GenBank/DDBJ databases">
        <title>Sorangium comparison.</title>
        <authorList>
            <person name="Zaburannyi N."/>
            <person name="Bunk B."/>
            <person name="Overmann J."/>
            <person name="Mueller R."/>
        </authorList>
    </citation>
    <scope>NUCLEOTIDE SEQUENCE [LARGE SCALE GENOMIC DNA]</scope>
    <source>
        <strain evidence="1 2">So ce26</strain>
    </source>
</reference>
<gene>
    <name evidence="1" type="ORF">SOCE26_081970</name>
</gene>